<dbReference type="PANTHER" id="PTHR36057">
    <property type="match status" value="1"/>
</dbReference>
<dbReference type="STRING" id="1685379.AVO45_06660"/>
<dbReference type="SUPFAM" id="SSF52833">
    <property type="entry name" value="Thioredoxin-like"/>
    <property type="match status" value="1"/>
</dbReference>
<organism evidence="2 3">
    <name type="scientific">Ruegeria marisrubri</name>
    <dbReference type="NCBI Taxonomy" id="1685379"/>
    <lineage>
        <taxon>Bacteria</taxon>
        <taxon>Pseudomonadati</taxon>
        <taxon>Pseudomonadota</taxon>
        <taxon>Alphaproteobacteria</taxon>
        <taxon>Rhodobacterales</taxon>
        <taxon>Roseobacteraceae</taxon>
        <taxon>Ruegeria</taxon>
    </lineage>
</organism>
<comment type="caution">
    <text evidence="2">The sequence shown here is derived from an EMBL/GenBank/DDBJ whole genome shotgun (WGS) entry which is preliminary data.</text>
</comment>
<dbReference type="InterPro" id="IPR036249">
    <property type="entry name" value="Thioredoxin-like_sf"/>
</dbReference>
<dbReference type="EMBL" id="LQBQ01000012">
    <property type="protein sequence ID" value="KUJ80708.1"/>
    <property type="molecule type" value="Genomic_DNA"/>
</dbReference>
<gene>
    <name evidence="2" type="ORF">AVO45_06660</name>
</gene>
<keyword evidence="3" id="KW-1185">Reference proteome</keyword>
<evidence type="ECO:0000256" key="1">
    <source>
        <dbReference type="SAM" id="SignalP"/>
    </source>
</evidence>
<dbReference type="OrthoDB" id="9808254at2"/>
<dbReference type="AlphaFoldDB" id="A0A0X3TYC1"/>
<evidence type="ECO:0008006" key="4">
    <source>
        <dbReference type="Google" id="ProtNLM"/>
    </source>
</evidence>
<accession>A0A0X3TYC1</accession>
<evidence type="ECO:0000313" key="3">
    <source>
        <dbReference type="Proteomes" id="UP000053791"/>
    </source>
</evidence>
<dbReference type="InterPro" id="IPR010634">
    <property type="entry name" value="DUF1223"/>
</dbReference>
<evidence type="ECO:0000313" key="2">
    <source>
        <dbReference type="EMBL" id="KUJ80708.1"/>
    </source>
</evidence>
<protein>
    <recommendedName>
        <fullName evidence="4">DUF1223 domain-containing protein</fullName>
    </recommendedName>
</protein>
<proteinExistence type="predicted"/>
<feature type="chain" id="PRO_5007054506" description="DUF1223 domain-containing protein" evidence="1">
    <location>
        <begin position="22"/>
        <end position="233"/>
    </location>
</feature>
<name>A0A0X3TYC1_9RHOB</name>
<dbReference type="RefSeq" id="WP_068346253.1">
    <property type="nucleotide sequence ID" value="NZ_LQBQ01000012.1"/>
</dbReference>
<dbReference type="PANTHER" id="PTHR36057:SF1">
    <property type="entry name" value="LIPOPROTEIN LIPID ATTACHMENT SITE-LIKE PROTEIN, PUTATIVE (DUF1223)-RELATED"/>
    <property type="match status" value="1"/>
</dbReference>
<keyword evidence="1" id="KW-0732">Signal</keyword>
<dbReference type="Pfam" id="PF06764">
    <property type="entry name" value="DUF1223"/>
    <property type="match status" value="1"/>
</dbReference>
<sequence length="233" mass="24935">MLKFAAAAILVSLVTAAPADAEDHPVVVELFTSQGCSSCPPADELMRDLSQRDDVIGLALHVDYWDYIGWKDLFAKPAHTQRQKAYAREGGRAMIYTPQMIVNGQADVAGSDGLEVMGLIAEYHSAAQVATVVAERSGSELGVKVTPLDLSGDETYEVQLVQYSPLRHAAIERGELAGQEFNYANVVESWQVLGQWDGTTTATFTATLDPALSAAVLVQRAGQGPIVAATRAD</sequence>
<feature type="signal peptide" evidence="1">
    <location>
        <begin position="1"/>
        <end position="21"/>
    </location>
</feature>
<reference evidence="3" key="1">
    <citation type="submission" date="2015-12" db="EMBL/GenBank/DDBJ databases">
        <authorList>
            <person name="Zhang G."/>
            <person name="Stingl U."/>
        </authorList>
    </citation>
    <scope>NUCLEOTIDE SEQUENCE [LARGE SCALE GENOMIC DNA]</scope>
    <source>
        <strain evidence="3">ZGT118</strain>
    </source>
</reference>
<dbReference type="Proteomes" id="UP000053791">
    <property type="component" value="Unassembled WGS sequence"/>
</dbReference>